<dbReference type="Gene3D" id="3.50.50.60">
    <property type="entry name" value="FAD/NAD(P)-binding domain"/>
    <property type="match status" value="1"/>
</dbReference>
<dbReference type="Gene3D" id="3.90.660.10">
    <property type="match status" value="1"/>
</dbReference>
<protein>
    <submittedName>
        <fullName evidence="2">L-amino-acid oxidase</fullName>
        <ecNumber evidence="2">1.4.3.2</ecNumber>
    </submittedName>
    <submittedName>
        <fullName evidence="3">Monoamine oxidase</fullName>
    </submittedName>
</protein>
<gene>
    <name evidence="2" type="ORF">JWYL7_1749</name>
    <name evidence="3" type="ORF">SAMN05661008_01613</name>
</gene>
<dbReference type="InterPro" id="IPR036188">
    <property type="entry name" value="FAD/NAD-bd_sf"/>
</dbReference>
<reference evidence="3 5" key="2">
    <citation type="submission" date="2016-11" db="EMBL/GenBank/DDBJ databases">
        <authorList>
            <person name="Varghese N."/>
            <person name="Submissions S."/>
        </authorList>
    </citation>
    <scope>NUCLEOTIDE SEQUENCE [LARGE SCALE GENOMIC DNA]</scope>
    <source>
        <strain evidence="3 5">DSM 7308</strain>
    </source>
</reference>
<name>A0A150FSU0_CLOPD</name>
<evidence type="ECO:0000313" key="5">
    <source>
        <dbReference type="Proteomes" id="UP000323392"/>
    </source>
</evidence>
<evidence type="ECO:0000313" key="4">
    <source>
        <dbReference type="Proteomes" id="UP000092605"/>
    </source>
</evidence>
<dbReference type="Gene3D" id="1.20.1440.240">
    <property type="match status" value="1"/>
</dbReference>
<dbReference type="Proteomes" id="UP000323392">
    <property type="component" value="Unassembled WGS sequence"/>
</dbReference>
<feature type="domain" description="Amine oxidase" evidence="1">
    <location>
        <begin position="66"/>
        <end position="534"/>
    </location>
</feature>
<evidence type="ECO:0000313" key="3">
    <source>
        <dbReference type="EMBL" id="SHL18115.1"/>
    </source>
</evidence>
<dbReference type="SUPFAM" id="SSF54373">
    <property type="entry name" value="FAD-linked reductases, C-terminal domain"/>
    <property type="match status" value="1"/>
</dbReference>
<evidence type="ECO:0000313" key="2">
    <source>
        <dbReference type="EMBL" id="KXZ40674.1"/>
    </source>
</evidence>
<dbReference type="EMBL" id="FRBG01000014">
    <property type="protein sequence ID" value="SHL18115.1"/>
    <property type="molecule type" value="Genomic_DNA"/>
</dbReference>
<dbReference type="Proteomes" id="UP000092605">
    <property type="component" value="Unassembled WGS sequence"/>
</dbReference>
<dbReference type="AlphaFoldDB" id="A0A150FSU0"/>
<proteinExistence type="predicted"/>
<evidence type="ECO:0000259" key="1">
    <source>
        <dbReference type="Pfam" id="PF01593"/>
    </source>
</evidence>
<keyword evidence="5" id="KW-1185">Reference proteome</keyword>
<dbReference type="GO" id="GO:0001716">
    <property type="term" value="F:L-amino-acid oxidase activity"/>
    <property type="evidence" value="ECO:0007669"/>
    <property type="project" value="UniProtKB-EC"/>
</dbReference>
<keyword evidence="2" id="KW-0560">Oxidoreductase</keyword>
<dbReference type="RefSeq" id="WP_149683759.1">
    <property type="nucleotide sequence ID" value="NZ_FRBG01000014.1"/>
</dbReference>
<dbReference type="OrthoDB" id="25353at2"/>
<dbReference type="EC" id="1.4.3.2" evidence="2"/>
<dbReference type="EMBL" id="LSFY01000001">
    <property type="protein sequence ID" value="KXZ40674.1"/>
    <property type="molecule type" value="Genomic_DNA"/>
</dbReference>
<organism evidence="2 4">
    <name type="scientific">Alkalithermobacter thermoalcaliphilus JW-YL-7 = DSM 7308</name>
    <dbReference type="NCBI Taxonomy" id="1121328"/>
    <lineage>
        <taxon>Bacteria</taxon>
        <taxon>Bacillati</taxon>
        <taxon>Bacillota</taxon>
        <taxon>Clostridia</taxon>
        <taxon>Peptostreptococcales</taxon>
        <taxon>Tepidibacteraceae</taxon>
        <taxon>Alkalithermobacter</taxon>
    </lineage>
</organism>
<dbReference type="STRING" id="1121328.JWYL7_1749"/>
<reference evidence="2 4" key="1">
    <citation type="submission" date="2016-02" db="EMBL/GenBank/DDBJ databases">
        <title>Draft genome sequence for Clostridium paradoxum JW-YL-7.</title>
        <authorList>
            <person name="Utturkar S.M."/>
            <person name="Lancaster A."/>
            <person name="Poole F.L."/>
            <person name="Adams M.W."/>
            <person name="Brown S.D."/>
        </authorList>
    </citation>
    <scope>NUCLEOTIDE SEQUENCE [LARGE SCALE GENOMIC DNA]</scope>
    <source>
        <strain evidence="2 4">JW-YL-7</strain>
    </source>
</reference>
<dbReference type="Pfam" id="PF01593">
    <property type="entry name" value="Amino_oxidase"/>
    <property type="match status" value="1"/>
</dbReference>
<dbReference type="PATRIC" id="fig|1121328.3.peg.1760"/>
<sequence length="543" mass="63194">MKDNIQVLNPTKRQRHKILKNALKNANRLEDFENIIKLLDIPEDIKTIGKIGQFKDVKVGIIGAGLAGLSCAFELRKLGFNITIFDPIEDRVGGRVYTYYFDKEKRLYGELGPMRIPISHEATWHYIDLFNLNTRPFIQYNENGFIYVKNTRVRNDPSGKNVKQKIYPKFNLRNWERNSPWTELAERGLVKPLYTIHPNNRKDILRVKKQYNPQVLYWDSLNIRQVLQMSGLSQDAIDLLGRLMPLAGSFYYINYIEVLEEEYPLYFSSLYEIVDGLSKLPNAFYKSLISKEPKEYNIDPKYLGNVNFKLGNYVDGIYKSDKGDKVILRFKNKSGDCQKEEFDYVVCAIPFSTLRNVQIYPSFTNRKMQAIREVNYSNAQKTLFLCNKRFWEEDKIVGGGSFTDLPIASIWYPSYESNVLLASYNFNLESTRLANLEEKIRFESIKRQVEEVHGKDTGYLDDIVYDYKTIQWDKEPWFRGGFCRLTPEQKRIFSYSAASPEYNNRIFFAGEHISPNHGWMQGALSTGMKAANDIAKQIKKGLS</sequence>
<dbReference type="SUPFAM" id="SSF51905">
    <property type="entry name" value="FAD/NAD(P)-binding domain"/>
    <property type="match status" value="1"/>
</dbReference>
<comment type="caution">
    <text evidence="2">The sequence shown here is derived from an EMBL/GenBank/DDBJ whole genome shotgun (WGS) entry which is preliminary data.</text>
</comment>
<accession>A0A150FSU0</accession>
<dbReference type="InterPro" id="IPR050281">
    <property type="entry name" value="Flavin_monoamine_oxidase"/>
</dbReference>
<dbReference type="InterPro" id="IPR002937">
    <property type="entry name" value="Amino_oxidase"/>
</dbReference>
<dbReference type="PANTHER" id="PTHR10742:SF410">
    <property type="entry name" value="LYSINE-SPECIFIC HISTONE DEMETHYLASE 2"/>
    <property type="match status" value="1"/>
</dbReference>
<dbReference type="PANTHER" id="PTHR10742">
    <property type="entry name" value="FLAVIN MONOAMINE OXIDASE"/>
    <property type="match status" value="1"/>
</dbReference>